<dbReference type="InterPro" id="IPR007138">
    <property type="entry name" value="ABM_dom"/>
</dbReference>
<dbReference type="SUPFAM" id="SSF54909">
    <property type="entry name" value="Dimeric alpha+beta barrel"/>
    <property type="match status" value="1"/>
</dbReference>
<gene>
    <name evidence="4" type="ORF">BC739_003633</name>
</gene>
<dbReference type="Gene3D" id="3.40.50.12780">
    <property type="entry name" value="N-terminal domain of ligase-like"/>
    <property type="match status" value="1"/>
</dbReference>
<accession>A0ABR6BHS9</accession>
<keyword evidence="5" id="KW-1185">Reference proteome</keyword>
<dbReference type="InterPro" id="IPR045851">
    <property type="entry name" value="AMP-bd_C_sf"/>
</dbReference>
<dbReference type="InterPro" id="IPR042099">
    <property type="entry name" value="ANL_N_sf"/>
</dbReference>
<feature type="domain" description="ABM" evidence="3">
    <location>
        <begin position="470"/>
        <end position="560"/>
    </location>
</feature>
<dbReference type="InterPro" id="IPR025110">
    <property type="entry name" value="AMP-bd_C"/>
</dbReference>
<dbReference type="Pfam" id="PF13193">
    <property type="entry name" value="AMP-binding_C"/>
    <property type="match status" value="1"/>
</dbReference>
<keyword evidence="2 4" id="KW-0436">Ligase</keyword>
<dbReference type="Pfam" id="PF00501">
    <property type="entry name" value="AMP-binding"/>
    <property type="match status" value="1"/>
</dbReference>
<dbReference type="PROSITE" id="PS51725">
    <property type="entry name" value="ABM"/>
    <property type="match status" value="1"/>
</dbReference>
<comment type="caution">
    <text evidence="4">The sequence shown here is derived from an EMBL/GenBank/DDBJ whole genome shotgun (WGS) entry which is preliminary data.</text>
</comment>
<dbReference type="GO" id="GO:0004467">
    <property type="term" value="F:long-chain fatty acid-CoA ligase activity"/>
    <property type="evidence" value="ECO:0007669"/>
    <property type="project" value="UniProtKB-EC"/>
</dbReference>
<dbReference type="RefSeq" id="WP_025361000.1">
    <property type="nucleotide sequence ID" value="NZ_BAAABQ010000009.1"/>
</dbReference>
<protein>
    <submittedName>
        <fullName evidence="4">Long-chain acyl-CoA synthetase</fullName>
        <ecNumber evidence="4">6.2.1.3</ecNumber>
    </submittedName>
</protein>
<evidence type="ECO:0000256" key="2">
    <source>
        <dbReference type="ARBA" id="ARBA00022598"/>
    </source>
</evidence>
<evidence type="ECO:0000313" key="5">
    <source>
        <dbReference type="Proteomes" id="UP000517916"/>
    </source>
</evidence>
<dbReference type="InterPro" id="IPR011008">
    <property type="entry name" value="Dimeric_a/b-barrel"/>
</dbReference>
<dbReference type="SUPFAM" id="SSF56801">
    <property type="entry name" value="Acetyl-CoA synthetase-like"/>
    <property type="match status" value="1"/>
</dbReference>
<comment type="similarity">
    <text evidence="1">Belongs to the ATP-dependent AMP-binding enzyme family.</text>
</comment>
<reference evidence="4 5" key="1">
    <citation type="submission" date="2020-08" db="EMBL/GenBank/DDBJ databases">
        <title>Genomic Encyclopedia of Archaeal and Bacterial Type Strains, Phase II (KMG-II): from individual species to whole genera.</title>
        <authorList>
            <person name="Goeker M."/>
        </authorList>
    </citation>
    <scope>NUCLEOTIDE SEQUENCE [LARGE SCALE GENOMIC DNA]</scope>
    <source>
        <strain evidence="4 5">DSM 43850</strain>
    </source>
</reference>
<dbReference type="Gene3D" id="3.30.300.30">
    <property type="match status" value="1"/>
</dbReference>
<dbReference type="Proteomes" id="UP000517916">
    <property type="component" value="Unassembled WGS sequence"/>
</dbReference>
<dbReference type="Pfam" id="PF03992">
    <property type="entry name" value="ABM"/>
    <property type="match status" value="1"/>
</dbReference>
<dbReference type="PANTHER" id="PTHR24096:SF149">
    <property type="entry name" value="AMP-BINDING DOMAIN-CONTAINING PROTEIN-RELATED"/>
    <property type="match status" value="1"/>
</dbReference>
<evidence type="ECO:0000256" key="1">
    <source>
        <dbReference type="ARBA" id="ARBA00006432"/>
    </source>
</evidence>
<name>A0ABR6BHS9_9PSEU</name>
<proteinExistence type="inferred from homology"/>
<dbReference type="EC" id="6.2.1.3" evidence="4"/>
<sequence length="563" mass="61027">MLVDDLLRVAAEKAPDQPAVIGSSRTLTFAELDAEATAFASALVEQIGSEGSIVALTSLLEPEFAVAYYGVIRSGNVSLPVNPLLREDGLNHILTASAARLHFKLDEPLPRSDKPLPARESSVDDVACVQFTSGTTALPKGVRLTHANLTTNAAQIAQAHELGPDSVTVNHLPTYHLMHLNSAVHAGATQVLCTDTDLAASIELANERRATHYYSLPVKLGRLAADPRLSELKLDTVRVIASGGSALPPRSATTLGEHFGIPVIQGYGLAETSPLTHSDGPSHPKIGSVGPVVEGTECRIVGIESREVLGTGEQGEVQLRGPQLMKGYLDTDLSEVTEDGWLSTGDVGYVDEDGYLFLVDRIKDVFKHDNWLVSPTEIERVLEGHPAVAECVVMDQPDELSGAVAAAFVVAKPGWTGKSQEFVEYVNERVPYFKRLVHAVVLPGIPRSANGKIQRRDLRARMLQWRSADVVTFITKFTVKGDPAEFERVFKEHSEFMKAQPGFVGFQMVRSLRTPTVYVNIGQWADADAHRAVVSNPEFQEHAKAMRELVEVEADLYSPIAGA</sequence>
<dbReference type="Gene3D" id="3.30.70.100">
    <property type="match status" value="1"/>
</dbReference>
<evidence type="ECO:0000313" key="4">
    <source>
        <dbReference type="EMBL" id="MBA8926434.1"/>
    </source>
</evidence>
<dbReference type="InterPro" id="IPR000873">
    <property type="entry name" value="AMP-dep_synth/lig_dom"/>
</dbReference>
<evidence type="ECO:0000259" key="3">
    <source>
        <dbReference type="PROSITE" id="PS51725"/>
    </source>
</evidence>
<organism evidence="4 5">
    <name type="scientific">Kutzneria viridogrisea</name>
    <dbReference type="NCBI Taxonomy" id="47990"/>
    <lineage>
        <taxon>Bacteria</taxon>
        <taxon>Bacillati</taxon>
        <taxon>Actinomycetota</taxon>
        <taxon>Actinomycetes</taxon>
        <taxon>Pseudonocardiales</taxon>
        <taxon>Pseudonocardiaceae</taxon>
        <taxon>Kutzneria</taxon>
    </lineage>
</organism>
<dbReference type="PANTHER" id="PTHR24096">
    <property type="entry name" value="LONG-CHAIN-FATTY-ACID--COA LIGASE"/>
    <property type="match status" value="1"/>
</dbReference>
<dbReference type="EMBL" id="JACJID010000002">
    <property type="protein sequence ID" value="MBA8926434.1"/>
    <property type="molecule type" value="Genomic_DNA"/>
</dbReference>